<dbReference type="HOGENOM" id="CLU_000022_30_4_3"/>
<dbReference type="InterPro" id="IPR001227">
    <property type="entry name" value="Ac_transferase_dom_sf"/>
</dbReference>
<keyword evidence="2" id="KW-0597">Phosphoprotein</keyword>
<evidence type="ECO:0000313" key="7">
    <source>
        <dbReference type="EMBL" id="BAC90789.1"/>
    </source>
</evidence>
<dbReference type="PANTHER" id="PTHR43074">
    <property type="entry name" value="OMEGA-3 POLYUNSATURATED FATTY ACID SYNTHASE PFAB-RELATED"/>
    <property type="match status" value="1"/>
</dbReference>
<organism evidence="7 8">
    <name type="scientific">Gloeobacter violaceus (strain ATCC 29082 / PCC 7421)</name>
    <dbReference type="NCBI Taxonomy" id="251221"/>
    <lineage>
        <taxon>Bacteria</taxon>
        <taxon>Bacillati</taxon>
        <taxon>Cyanobacteriota</taxon>
        <taxon>Cyanophyceae</taxon>
        <taxon>Gloeobacterales</taxon>
        <taxon>Gloeobacteraceae</taxon>
        <taxon>Gloeobacter</taxon>
    </lineage>
</organism>
<evidence type="ECO:0000256" key="1">
    <source>
        <dbReference type="ARBA" id="ARBA00022450"/>
    </source>
</evidence>
<sequence length="1335" mass="144232">MHCCIENDNLTPIGLGCNPNRRFTVGRFPVNAEHLAAPDPGDTALQRTPIAIVGLAGIFPQASNAQEYWENILGKIDCLTDVPPSRWRLEDYYDPDPTAPDKTYCRRGGFIPDIDFDPLEFGLPPNILEVTDVTQLLGLVTAKAALADAGYGEASAAVRERTGVILGLMAGSMQLVVPLTTRLQYPVWRKVLKSYGLSEADTEKIVERMKLAYVGWEENAYPGYMANVIAGRIANRLDLGGTSCVVDAACASSLMAFKAALSELCEQRCDMVLTGGIDLDNSILTYLNFSKTPAFSKEQQSRPFDADSDGMMVGEGIGMLVLKRLADAERDGDRIYAVVRGVGSSSDGRHKSIYAPRPEGQVRCLQQAYRSAGIAPQSVGLIEAHGTGTNAGDLCEFTALDRMFGRREEHKQSIALGSVKSQIGHTKGAAGAASLLKAALALHHKILPPTVNIGRPNPKFDIEGSAFYLNTEARPWVQPGGELPRRAGVSSFGFGGTNHHIVLEEYGREPAGPYRLHRPAQPVLVGAPTPAALISALEGALNRWESIPEAEAFAGLCASSREAKPGSGDARLGFVADSAAEARALLQLALITLRERQGEPHWEHPKGIYYRDQAAPGKVVALFPGQGSQYLNMGGTLTMNFPPLRAIYATLDRLFVAEGMRPVSQVVFPIPALDPEQQTAQEKALLGTEYSQAATSALSAGHYTLLRAAGFAADYVAGHSFGELTALWAAGVLDEQTYFLLVKERGKAMAVCSDPGSERGSMLAVGGDWEQIQQEIADLPEVIAANWNSSNQVVLAGASDGILEAQRRLEERGYRLKLLPVAAAFHTPLVRPAQERFARAVREVALNEPRVPIFSNATGTLYPADLQTIRQTLEDNILQPVLFKQEIENIHAQGGGIFVEFGPKGVLTNLVKDILAGKPHLAVALNPSAKRDSDRQLREAVLQLRVAGLALGKFDAFSLPVAPPAAKRARGMPIRLGAGNYVSLKTRTAFEQALQEGQGGADTPAHHNGNGAQAAQPSPPPPAIHGQTVQHTVGNPSTAPVRSAQNRHHEPRDLAMTQTTLDFQQAFASIEFNLAQFSNHQEQLMHLHKEYLQQQVESTHLIDNLIGQQFSLLSAQKSMPVNEAVMATLERGMQRFYHHLEGTLRSHEQYLRFQSEYTRAFYRLTQQQYALVGEGGNAVAAAAPWQNTGSFVQEGPACPMPAPALPAILTNGNNGNNRHGAPLSEPYAAAKPVATLEIQQSAPMPAAAAAPPPSGIEQALLEIVSDKTGYPIEMIETEMDLEADLSIDSIKRVEILGALQEKFPELPTIRPDDMAELQTLAQIVAHLEGSSQKKN</sequence>
<dbReference type="GO" id="GO:0006633">
    <property type="term" value="P:fatty acid biosynthetic process"/>
    <property type="evidence" value="ECO:0007669"/>
    <property type="project" value="InterPro"/>
</dbReference>
<dbReference type="InterPro" id="IPR016036">
    <property type="entry name" value="Malonyl_transacylase_ACP-bd"/>
</dbReference>
<dbReference type="InterPro" id="IPR020841">
    <property type="entry name" value="PKS_Beta-ketoAc_synthase_dom"/>
</dbReference>
<dbReference type="Pfam" id="PF00698">
    <property type="entry name" value="Acyl_transf_1"/>
    <property type="match status" value="1"/>
</dbReference>
<feature type="compositionally biased region" description="Polar residues" evidence="4">
    <location>
        <begin position="1027"/>
        <end position="1044"/>
    </location>
</feature>
<dbReference type="KEGG" id="gvi:glr2848"/>
<keyword evidence="3" id="KW-0808">Transferase</keyword>
<dbReference type="GO" id="GO:0016491">
    <property type="term" value="F:oxidoreductase activity"/>
    <property type="evidence" value="ECO:0000318"/>
    <property type="project" value="GO_Central"/>
</dbReference>
<dbReference type="InterPro" id="IPR036736">
    <property type="entry name" value="ACP-like_sf"/>
</dbReference>
<feature type="domain" description="Ketosynthase family 3 (KS3)" evidence="6">
    <location>
        <begin position="47"/>
        <end position="505"/>
    </location>
</feature>
<dbReference type="PROSITE" id="PS50075">
    <property type="entry name" value="CARRIER"/>
    <property type="match status" value="1"/>
</dbReference>
<dbReference type="PROSITE" id="PS00606">
    <property type="entry name" value="KS3_1"/>
    <property type="match status" value="1"/>
</dbReference>
<dbReference type="PROSITE" id="PS52004">
    <property type="entry name" value="KS3_2"/>
    <property type="match status" value="1"/>
</dbReference>
<reference evidence="7 8" key="2">
    <citation type="journal article" date="2003" name="DNA Res.">
        <title>Complete genome structure of Gloeobacter violaceus PCC 7421, a cyanobacterium that lacks thylakoids (supplement).</title>
        <authorList>
            <person name="Nakamura Y."/>
            <person name="Kaneko T."/>
            <person name="Sato S."/>
            <person name="Mimuro M."/>
            <person name="Miyashita H."/>
            <person name="Tsuchiya T."/>
            <person name="Sasamoto S."/>
            <person name="Watanabe A."/>
            <person name="Kawashima K."/>
            <person name="Kishida Y."/>
            <person name="Kiyokawa C."/>
            <person name="Kohara M."/>
            <person name="Matsumoto M."/>
            <person name="Matsuno A."/>
            <person name="Nakazaki N."/>
            <person name="Shimpo S."/>
            <person name="Takeuchi C."/>
            <person name="Yamada M."/>
            <person name="Tabata S."/>
        </authorList>
    </citation>
    <scope>NUCLEOTIDE SEQUENCE [LARGE SCALE GENOMIC DNA]</scope>
    <source>
        <strain evidence="8">ATCC 29082 / PCC 7421</strain>
    </source>
</reference>
<dbReference type="Gene3D" id="3.40.366.10">
    <property type="entry name" value="Malonyl-Coenzyme A Acyl Carrier Protein, domain 2"/>
    <property type="match status" value="1"/>
</dbReference>
<dbReference type="EMBL" id="BA000045">
    <property type="protein sequence ID" value="BAC90789.1"/>
    <property type="molecule type" value="Genomic_DNA"/>
</dbReference>
<dbReference type="SUPFAM" id="SSF55048">
    <property type="entry name" value="Probable ACP-binding domain of malonyl-CoA ACP transacylase"/>
    <property type="match status" value="1"/>
</dbReference>
<dbReference type="SUPFAM" id="SSF52151">
    <property type="entry name" value="FabD/lysophospholipase-like"/>
    <property type="match status" value="1"/>
</dbReference>
<dbReference type="Pfam" id="PF16197">
    <property type="entry name" value="KAsynt_C_assoc"/>
    <property type="match status" value="1"/>
</dbReference>
<dbReference type="InterPro" id="IPR014043">
    <property type="entry name" value="Acyl_transferase_dom"/>
</dbReference>
<dbReference type="eggNOG" id="COG0236">
    <property type="taxonomic scope" value="Bacteria"/>
</dbReference>
<feature type="domain" description="Carrier" evidence="5">
    <location>
        <begin position="1251"/>
        <end position="1331"/>
    </location>
</feature>
<dbReference type="Pfam" id="PF02801">
    <property type="entry name" value="Ketoacyl-synt_C"/>
    <property type="match status" value="1"/>
</dbReference>
<evidence type="ECO:0000259" key="5">
    <source>
        <dbReference type="PROSITE" id="PS50075"/>
    </source>
</evidence>
<dbReference type="CDD" id="cd00833">
    <property type="entry name" value="PKS"/>
    <property type="match status" value="1"/>
</dbReference>
<dbReference type="SUPFAM" id="SSF47336">
    <property type="entry name" value="ACP-like"/>
    <property type="match status" value="1"/>
</dbReference>
<dbReference type="InterPro" id="IPR014031">
    <property type="entry name" value="Ketoacyl_synth_C"/>
</dbReference>
<evidence type="ECO:0000313" key="8">
    <source>
        <dbReference type="Proteomes" id="UP000000557"/>
    </source>
</evidence>
<evidence type="ECO:0000259" key="6">
    <source>
        <dbReference type="PROSITE" id="PS52004"/>
    </source>
</evidence>
<protein>
    <submittedName>
        <fullName evidence="7">Glr2848 protein</fullName>
    </submittedName>
</protein>
<dbReference type="EnsemblBacteria" id="BAC90789">
    <property type="protein sequence ID" value="BAC90789"/>
    <property type="gene ID" value="BAC90789"/>
</dbReference>
<dbReference type="InterPro" id="IPR014030">
    <property type="entry name" value="Ketoacyl_synth_N"/>
</dbReference>
<evidence type="ECO:0000256" key="2">
    <source>
        <dbReference type="ARBA" id="ARBA00022553"/>
    </source>
</evidence>
<keyword evidence="8" id="KW-1185">Reference proteome</keyword>
<dbReference type="Pfam" id="PF00550">
    <property type="entry name" value="PP-binding"/>
    <property type="match status" value="1"/>
</dbReference>
<dbReference type="InterPro" id="IPR032821">
    <property type="entry name" value="PKS_assoc"/>
</dbReference>
<gene>
    <name evidence="7" type="ordered locus">glr2848</name>
</gene>
<dbReference type="InterPro" id="IPR052568">
    <property type="entry name" value="PKS-FAS_Synthase"/>
</dbReference>
<proteinExistence type="predicted"/>
<dbReference type="InterPro" id="IPR004432">
    <property type="entry name" value="Omega_3_polyunsat_FA_synth"/>
</dbReference>
<dbReference type="STRING" id="251221.gene:10760352"/>
<dbReference type="Gene3D" id="3.40.47.10">
    <property type="match status" value="1"/>
</dbReference>
<keyword evidence="1" id="KW-0596">Phosphopantetheine</keyword>
<reference evidence="7 8" key="1">
    <citation type="journal article" date="2003" name="DNA Res.">
        <title>Complete genome structure of Gloeobacter violaceus PCC 7421, a cyanobacterium that lacks thylakoids.</title>
        <authorList>
            <person name="Nakamura Y."/>
            <person name="Kaneko T."/>
            <person name="Sato S."/>
            <person name="Mimuro M."/>
            <person name="Miyashita H."/>
            <person name="Tsuchiya T."/>
            <person name="Sasamoto S."/>
            <person name="Watanabe A."/>
            <person name="Kawashima K."/>
            <person name="Kishida Y."/>
            <person name="Kiyokawa C."/>
            <person name="Kohara M."/>
            <person name="Matsumoto M."/>
            <person name="Matsuno A."/>
            <person name="Nakazaki N."/>
            <person name="Shimpo S."/>
            <person name="Takeuchi C."/>
            <person name="Yamada M."/>
            <person name="Tabata S."/>
        </authorList>
    </citation>
    <scope>NUCLEOTIDE SEQUENCE [LARGE SCALE GENOMIC DNA]</scope>
    <source>
        <strain evidence="8">ATCC 29082 / PCC 7421</strain>
    </source>
</reference>
<dbReference type="OrthoDB" id="499075at2"/>
<dbReference type="eggNOG" id="COG3321">
    <property type="taxonomic scope" value="Bacteria"/>
</dbReference>
<dbReference type="InterPro" id="IPR016039">
    <property type="entry name" value="Thiolase-like"/>
</dbReference>
<dbReference type="InParanoid" id="Q7NCX8"/>
<dbReference type="PANTHER" id="PTHR43074:SF1">
    <property type="entry name" value="BETA-KETOACYL SYNTHASE FAMILY PROTEIN-RELATED"/>
    <property type="match status" value="1"/>
</dbReference>
<accession>Q7NCX8</accession>
<feature type="region of interest" description="Disordered" evidence="4">
    <location>
        <begin position="994"/>
        <end position="1050"/>
    </location>
</feature>
<dbReference type="PATRIC" id="fig|251221.4.peg.2878"/>
<dbReference type="InterPro" id="IPR016035">
    <property type="entry name" value="Acyl_Trfase/lysoPLipase"/>
</dbReference>
<dbReference type="InterPro" id="IPR018201">
    <property type="entry name" value="Ketoacyl_synth_AS"/>
</dbReference>
<evidence type="ECO:0000256" key="3">
    <source>
        <dbReference type="ARBA" id="ARBA00022679"/>
    </source>
</evidence>
<dbReference type="Gene3D" id="1.10.1200.10">
    <property type="entry name" value="ACP-like"/>
    <property type="match status" value="1"/>
</dbReference>
<dbReference type="Pfam" id="PF00109">
    <property type="entry name" value="ketoacyl-synt"/>
    <property type="match status" value="1"/>
</dbReference>
<dbReference type="InterPro" id="IPR009081">
    <property type="entry name" value="PP-bd_ACP"/>
</dbReference>
<name>Q7NCX8_GLOVI</name>
<dbReference type="SMART" id="SM00825">
    <property type="entry name" value="PKS_KS"/>
    <property type="match status" value="1"/>
</dbReference>
<dbReference type="SUPFAM" id="SSF53901">
    <property type="entry name" value="Thiolase-like"/>
    <property type="match status" value="1"/>
</dbReference>
<dbReference type="NCBIfam" id="TIGR02813">
    <property type="entry name" value="omega_3_PfaA"/>
    <property type="match status" value="1"/>
</dbReference>
<evidence type="ECO:0000256" key="4">
    <source>
        <dbReference type="SAM" id="MobiDB-lite"/>
    </source>
</evidence>
<dbReference type="GO" id="GO:0004315">
    <property type="term" value="F:3-oxoacyl-[acyl-carrier-protein] synthase activity"/>
    <property type="evidence" value="ECO:0007669"/>
    <property type="project" value="InterPro"/>
</dbReference>
<dbReference type="Proteomes" id="UP000000557">
    <property type="component" value="Chromosome"/>
</dbReference>
<dbReference type="SMART" id="SM00827">
    <property type="entry name" value="PKS_AT"/>
    <property type="match status" value="1"/>
</dbReference>
<dbReference type="PhylomeDB" id="Q7NCX8"/>